<evidence type="ECO:0000256" key="1">
    <source>
        <dbReference type="ARBA" id="ARBA00007664"/>
    </source>
</evidence>
<dbReference type="PROSITE" id="PS50240">
    <property type="entry name" value="TRYPSIN_DOM"/>
    <property type="match status" value="1"/>
</dbReference>
<evidence type="ECO:0000259" key="7">
    <source>
        <dbReference type="PROSITE" id="PS50240"/>
    </source>
</evidence>
<dbReference type="Gene3D" id="2.40.10.10">
    <property type="entry name" value="Trypsin-like serine proteases"/>
    <property type="match status" value="2"/>
</dbReference>
<keyword evidence="5" id="KW-1015">Disulfide bond</keyword>
<dbReference type="InterPro" id="IPR033116">
    <property type="entry name" value="TRYPSIN_SER"/>
</dbReference>
<dbReference type="Pfam" id="PF00089">
    <property type="entry name" value="Trypsin"/>
    <property type="match status" value="1"/>
</dbReference>
<reference evidence="9" key="1">
    <citation type="submission" date="2023-01" db="EMBL/GenBank/DDBJ databases">
        <title>Key to firefly adult light organ development and bioluminescence: homeobox transcription factors regulate luciferase expression and transportation to peroxisome.</title>
        <authorList>
            <person name="Fu X."/>
        </authorList>
    </citation>
    <scope>NUCLEOTIDE SEQUENCE [LARGE SCALE GENOMIC DNA]</scope>
</reference>
<dbReference type="InterPro" id="IPR009003">
    <property type="entry name" value="Peptidase_S1_PA"/>
</dbReference>
<evidence type="ECO:0000256" key="3">
    <source>
        <dbReference type="ARBA" id="ARBA00022801"/>
    </source>
</evidence>
<keyword evidence="3 6" id="KW-0378">Hydrolase</keyword>
<dbReference type="Proteomes" id="UP001353858">
    <property type="component" value="Unassembled WGS sequence"/>
</dbReference>
<keyword evidence="9" id="KW-1185">Reference proteome</keyword>
<dbReference type="PRINTS" id="PR00722">
    <property type="entry name" value="CHYMOTRYPSIN"/>
</dbReference>
<gene>
    <name evidence="8" type="ORF">RN001_010719</name>
</gene>
<dbReference type="PROSITE" id="PS00134">
    <property type="entry name" value="TRYPSIN_HIS"/>
    <property type="match status" value="1"/>
</dbReference>
<dbReference type="PANTHER" id="PTHR24276:SF91">
    <property type="entry name" value="AT26814P-RELATED"/>
    <property type="match status" value="1"/>
</dbReference>
<accession>A0AAN7P872</accession>
<comment type="caution">
    <text evidence="8">The sequence shown here is derived from an EMBL/GenBank/DDBJ whole genome shotgun (WGS) entry which is preliminary data.</text>
</comment>
<organism evidence="8 9">
    <name type="scientific">Aquatica leii</name>
    <dbReference type="NCBI Taxonomy" id="1421715"/>
    <lineage>
        <taxon>Eukaryota</taxon>
        <taxon>Metazoa</taxon>
        <taxon>Ecdysozoa</taxon>
        <taxon>Arthropoda</taxon>
        <taxon>Hexapoda</taxon>
        <taxon>Insecta</taxon>
        <taxon>Pterygota</taxon>
        <taxon>Neoptera</taxon>
        <taxon>Endopterygota</taxon>
        <taxon>Coleoptera</taxon>
        <taxon>Polyphaga</taxon>
        <taxon>Elateriformia</taxon>
        <taxon>Elateroidea</taxon>
        <taxon>Lampyridae</taxon>
        <taxon>Luciolinae</taxon>
        <taxon>Aquatica</taxon>
    </lineage>
</organism>
<dbReference type="InterPro" id="IPR050430">
    <property type="entry name" value="Peptidase_S1"/>
</dbReference>
<keyword evidence="2 6" id="KW-0645">Protease</keyword>
<keyword evidence="4 6" id="KW-0720">Serine protease</keyword>
<dbReference type="InterPro" id="IPR043504">
    <property type="entry name" value="Peptidase_S1_PA_chymotrypsin"/>
</dbReference>
<comment type="similarity">
    <text evidence="1">Belongs to the peptidase S1 family.</text>
</comment>
<name>A0AAN7P872_9COLE</name>
<evidence type="ECO:0000256" key="6">
    <source>
        <dbReference type="RuleBase" id="RU363034"/>
    </source>
</evidence>
<dbReference type="GO" id="GO:0006508">
    <property type="term" value="P:proteolysis"/>
    <property type="evidence" value="ECO:0007669"/>
    <property type="project" value="UniProtKB-KW"/>
</dbReference>
<dbReference type="FunFam" id="2.40.10.10:FF:000034">
    <property type="entry name" value="Eupolytin"/>
    <property type="match status" value="1"/>
</dbReference>
<evidence type="ECO:0000313" key="9">
    <source>
        <dbReference type="Proteomes" id="UP001353858"/>
    </source>
</evidence>
<dbReference type="EMBL" id="JARPUR010000004">
    <property type="protein sequence ID" value="KAK4878213.1"/>
    <property type="molecule type" value="Genomic_DNA"/>
</dbReference>
<feature type="domain" description="Peptidase S1" evidence="7">
    <location>
        <begin position="6"/>
        <end position="226"/>
    </location>
</feature>
<dbReference type="PROSITE" id="PS00135">
    <property type="entry name" value="TRYPSIN_SER"/>
    <property type="match status" value="1"/>
</dbReference>
<sequence>MLDGRIVGGEDANINDHLYVVSVEHNESHICGGCILNENMVLTAAHCTKDKKAEIFQVRAGSNHTDTGGTVVNVKRVVQHPRFHSPSKNYDVCILELVASLTIGIKINLPLINEKVPIGAEAETVGWGRKAENIYEVSHLQKVKIKRITNDKCNLSYPGRITSAMFCFFEDMKDTCQGDSGGPLVYDNKLIGIVSWGIGCARPQYPGVYVNLAEPLIHTFITNATNKYSL</sequence>
<dbReference type="SMART" id="SM00020">
    <property type="entry name" value="Tryp_SPc"/>
    <property type="match status" value="1"/>
</dbReference>
<dbReference type="InterPro" id="IPR001314">
    <property type="entry name" value="Peptidase_S1A"/>
</dbReference>
<evidence type="ECO:0000256" key="2">
    <source>
        <dbReference type="ARBA" id="ARBA00022670"/>
    </source>
</evidence>
<evidence type="ECO:0000256" key="5">
    <source>
        <dbReference type="ARBA" id="ARBA00023157"/>
    </source>
</evidence>
<dbReference type="GO" id="GO:0004252">
    <property type="term" value="F:serine-type endopeptidase activity"/>
    <property type="evidence" value="ECO:0007669"/>
    <property type="project" value="InterPro"/>
</dbReference>
<dbReference type="SUPFAM" id="SSF50494">
    <property type="entry name" value="Trypsin-like serine proteases"/>
    <property type="match status" value="1"/>
</dbReference>
<dbReference type="PANTHER" id="PTHR24276">
    <property type="entry name" value="POLYSERASE-RELATED"/>
    <property type="match status" value="1"/>
</dbReference>
<protein>
    <recommendedName>
        <fullName evidence="7">Peptidase S1 domain-containing protein</fullName>
    </recommendedName>
</protein>
<dbReference type="AlphaFoldDB" id="A0AAN7P872"/>
<dbReference type="InterPro" id="IPR001254">
    <property type="entry name" value="Trypsin_dom"/>
</dbReference>
<dbReference type="CDD" id="cd00190">
    <property type="entry name" value="Tryp_SPc"/>
    <property type="match status" value="1"/>
</dbReference>
<dbReference type="InterPro" id="IPR018114">
    <property type="entry name" value="TRYPSIN_HIS"/>
</dbReference>
<proteinExistence type="inferred from homology"/>
<evidence type="ECO:0000313" key="8">
    <source>
        <dbReference type="EMBL" id="KAK4878213.1"/>
    </source>
</evidence>
<evidence type="ECO:0000256" key="4">
    <source>
        <dbReference type="ARBA" id="ARBA00022825"/>
    </source>
</evidence>